<dbReference type="AlphaFoldDB" id="A0A3Q7HMM2"/>
<protein>
    <submittedName>
        <fullName evidence="1">Uncharacterized protein</fullName>
    </submittedName>
</protein>
<reference evidence="1" key="2">
    <citation type="submission" date="2019-01" db="UniProtKB">
        <authorList>
            <consortium name="EnsemblPlants"/>
        </authorList>
    </citation>
    <scope>IDENTIFICATION</scope>
    <source>
        <strain evidence="1">cv. Heinz 1706</strain>
    </source>
</reference>
<sequence length="170" mass="18700">MLRFIAGYGGAGNKIISDGSSAGYRRPHIANNVADCDLEVTKDTEAHDDNAKNANGNADTGALYDDITISVPIATEIVEVTTTSIRRTSRRIKEPIWMKDYTKGKQSSTRHPIANSLSYNRVTSGYKAFANDYTVDVILQDITTYQRVIGNLLYATITRTDISYAVQVLS</sequence>
<evidence type="ECO:0000313" key="1">
    <source>
        <dbReference type="EnsemblPlants" id="Solyc08g062705.1.1"/>
    </source>
</evidence>
<reference evidence="1" key="1">
    <citation type="journal article" date="2012" name="Nature">
        <title>The tomato genome sequence provides insights into fleshy fruit evolution.</title>
        <authorList>
            <consortium name="Tomato Genome Consortium"/>
        </authorList>
    </citation>
    <scope>NUCLEOTIDE SEQUENCE [LARGE SCALE GENOMIC DNA]</scope>
    <source>
        <strain evidence="1">cv. Heinz 1706</strain>
    </source>
</reference>
<accession>A0A3Q7HMM2</accession>
<dbReference type="Gramene" id="Solyc08g062705.1.1">
    <property type="protein sequence ID" value="Solyc08g062705.1.1"/>
    <property type="gene ID" value="Solyc08g062705.1"/>
</dbReference>
<keyword evidence="2" id="KW-1185">Reference proteome</keyword>
<organism evidence="1">
    <name type="scientific">Solanum lycopersicum</name>
    <name type="common">Tomato</name>
    <name type="synonym">Lycopersicon esculentum</name>
    <dbReference type="NCBI Taxonomy" id="4081"/>
    <lineage>
        <taxon>Eukaryota</taxon>
        <taxon>Viridiplantae</taxon>
        <taxon>Streptophyta</taxon>
        <taxon>Embryophyta</taxon>
        <taxon>Tracheophyta</taxon>
        <taxon>Spermatophyta</taxon>
        <taxon>Magnoliopsida</taxon>
        <taxon>eudicotyledons</taxon>
        <taxon>Gunneridae</taxon>
        <taxon>Pentapetalae</taxon>
        <taxon>asterids</taxon>
        <taxon>lamiids</taxon>
        <taxon>Solanales</taxon>
        <taxon>Solanaceae</taxon>
        <taxon>Solanoideae</taxon>
        <taxon>Solaneae</taxon>
        <taxon>Solanum</taxon>
        <taxon>Solanum subgen. Lycopersicon</taxon>
    </lineage>
</organism>
<evidence type="ECO:0000313" key="2">
    <source>
        <dbReference type="Proteomes" id="UP000004994"/>
    </source>
</evidence>
<proteinExistence type="predicted"/>
<dbReference type="InParanoid" id="A0A3Q7HMM2"/>
<name>A0A3Q7HMM2_SOLLC</name>
<dbReference type="EnsemblPlants" id="Solyc08g062705.1.1">
    <property type="protein sequence ID" value="Solyc08g062705.1.1"/>
    <property type="gene ID" value="Solyc08g062705.1"/>
</dbReference>
<dbReference type="Proteomes" id="UP000004994">
    <property type="component" value="Chromosome 8"/>
</dbReference>